<dbReference type="KEGG" id="hazt:108666185"/>
<evidence type="ECO:0000256" key="1">
    <source>
        <dbReference type="ARBA" id="ARBA00022473"/>
    </source>
</evidence>
<evidence type="ECO:0000256" key="7">
    <source>
        <dbReference type="SAM" id="MobiDB-lite"/>
    </source>
</evidence>
<feature type="compositionally biased region" description="Pro residues" evidence="7">
    <location>
        <begin position="131"/>
        <end position="145"/>
    </location>
</feature>
<dbReference type="PANTHER" id="PTHR23110">
    <property type="entry name" value="BTB DOMAIN TRANSCRIPTION FACTOR"/>
    <property type="match status" value="1"/>
</dbReference>
<dbReference type="GO" id="GO:0008406">
    <property type="term" value="P:gonad development"/>
    <property type="evidence" value="ECO:0007669"/>
    <property type="project" value="UniProtKB-ARBA"/>
</dbReference>
<dbReference type="SMART" id="SM00355">
    <property type="entry name" value="ZnF_C2H2"/>
    <property type="match status" value="2"/>
</dbReference>
<keyword evidence="2" id="KW-0221">Differentiation</keyword>
<evidence type="ECO:0000256" key="2">
    <source>
        <dbReference type="ARBA" id="ARBA00022782"/>
    </source>
</evidence>
<dbReference type="GO" id="GO:0048813">
    <property type="term" value="P:dendrite morphogenesis"/>
    <property type="evidence" value="ECO:0007669"/>
    <property type="project" value="UniProtKB-ARBA"/>
</dbReference>
<evidence type="ECO:0000259" key="9">
    <source>
        <dbReference type="PROSITE" id="PS50157"/>
    </source>
</evidence>
<dbReference type="InterPro" id="IPR013087">
    <property type="entry name" value="Znf_C2H2_type"/>
</dbReference>
<evidence type="ECO:0000313" key="10">
    <source>
        <dbReference type="Proteomes" id="UP000694843"/>
    </source>
</evidence>
<feature type="region of interest" description="Disordered" evidence="7">
    <location>
        <begin position="627"/>
        <end position="648"/>
    </location>
</feature>
<dbReference type="GO" id="GO:0035167">
    <property type="term" value="P:larval lymph gland hemopoiesis"/>
    <property type="evidence" value="ECO:0007669"/>
    <property type="project" value="UniProtKB-ARBA"/>
</dbReference>
<feature type="region of interest" description="Disordered" evidence="7">
    <location>
        <begin position="204"/>
        <end position="255"/>
    </location>
</feature>
<dbReference type="InterPro" id="IPR036236">
    <property type="entry name" value="Znf_C2H2_sf"/>
</dbReference>
<dbReference type="PROSITE" id="PS00028">
    <property type="entry name" value="ZINC_FINGER_C2H2_1"/>
    <property type="match status" value="2"/>
</dbReference>
<dbReference type="Pfam" id="PF00651">
    <property type="entry name" value="BTB"/>
    <property type="match status" value="1"/>
</dbReference>
<dbReference type="Pfam" id="PF00096">
    <property type="entry name" value="zf-C2H2"/>
    <property type="match status" value="1"/>
</dbReference>
<dbReference type="Proteomes" id="UP000694843">
    <property type="component" value="Unplaced"/>
</dbReference>
<reference evidence="11 12" key="1">
    <citation type="submission" date="2025-04" db="UniProtKB">
        <authorList>
            <consortium name="RefSeq"/>
        </authorList>
    </citation>
    <scope>IDENTIFICATION</scope>
    <source>
        <tissue evidence="11 12">Whole organism</tissue>
    </source>
</reference>
<keyword evidence="10" id="KW-1185">Reference proteome</keyword>
<evidence type="ECO:0000256" key="5">
    <source>
        <dbReference type="ARBA" id="ARBA00037382"/>
    </source>
</evidence>
<dbReference type="PROSITE" id="PS50157">
    <property type="entry name" value="ZINC_FINGER_C2H2_2"/>
    <property type="match status" value="2"/>
</dbReference>
<organism evidence="10 11">
    <name type="scientific">Hyalella azteca</name>
    <name type="common">Amphipod</name>
    <dbReference type="NCBI Taxonomy" id="294128"/>
    <lineage>
        <taxon>Eukaryota</taxon>
        <taxon>Metazoa</taxon>
        <taxon>Ecdysozoa</taxon>
        <taxon>Arthropoda</taxon>
        <taxon>Crustacea</taxon>
        <taxon>Multicrustacea</taxon>
        <taxon>Malacostraca</taxon>
        <taxon>Eumalacostraca</taxon>
        <taxon>Peracarida</taxon>
        <taxon>Amphipoda</taxon>
        <taxon>Senticaudata</taxon>
        <taxon>Talitrida</taxon>
        <taxon>Talitroidea</taxon>
        <taxon>Hyalellidae</taxon>
        <taxon>Hyalella</taxon>
    </lineage>
</organism>
<feature type="region of interest" description="Disordered" evidence="7">
    <location>
        <begin position="416"/>
        <end position="440"/>
    </location>
</feature>
<feature type="compositionally biased region" description="Polar residues" evidence="7">
    <location>
        <begin position="244"/>
        <end position="255"/>
    </location>
</feature>
<dbReference type="AlphaFoldDB" id="A0A8B7N5A2"/>
<dbReference type="GO" id="GO:0007526">
    <property type="term" value="P:larval somatic muscle development"/>
    <property type="evidence" value="ECO:0007669"/>
    <property type="project" value="UniProtKB-ARBA"/>
</dbReference>
<dbReference type="GO" id="GO:0008270">
    <property type="term" value="F:zinc ion binding"/>
    <property type="evidence" value="ECO:0007669"/>
    <property type="project" value="UniProtKB-KW"/>
</dbReference>
<dbReference type="GO" id="GO:0045476">
    <property type="term" value="P:nurse cell apoptotic process"/>
    <property type="evidence" value="ECO:0007669"/>
    <property type="project" value="UniProtKB-ARBA"/>
</dbReference>
<comment type="function">
    <text evidence="5">Putative transcription factor required for axon growth and guidance in the central and peripheral nervous systems. Repels CNS axons away from the midline by promoting the expression of the midline repellent sli and its receptor robo.</text>
</comment>
<dbReference type="CDD" id="cd18315">
    <property type="entry name" value="BTB_POZ_BAB-like"/>
    <property type="match status" value="1"/>
</dbReference>
<evidence type="ECO:0000256" key="3">
    <source>
        <dbReference type="ARBA" id="ARBA00022902"/>
    </source>
</evidence>
<keyword evidence="6" id="KW-0862">Zinc</keyword>
<evidence type="ECO:0000256" key="6">
    <source>
        <dbReference type="PROSITE-ProRule" id="PRU00042"/>
    </source>
</evidence>
<feature type="region of interest" description="Disordered" evidence="7">
    <location>
        <begin position="282"/>
        <end position="332"/>
    </location>
</feature>
<feature type="domain" description="C2H2-type" evidence="9">
    <location>
        <begin position="368"/>
        <end position="396"/>
    </location>
</feature>
<evidence type="ECO:0000259" key="8">
    <source>
        <dbReference type="PROSITE" id="PS50097"/>
    </source>
</evidence>
<keyword evidence="6" id="KW-0863">Zinc-finger</keyword>
<feature type="region of interest" description="Disordered" evidence="7">
    <location>
        <begin position="116"/>
        <end position="190"/>
    </location>
</feature>
<sequence>MGADQQFCLRWNNFHTNITSAFESLRDDEDFVDITLACEGRQIKAHKMVLSACSPYFRSLLRGNPCQHPIVFLKDVTFANLSSILDFMYHGEVNVSHNELATFLKTAEALRVRGLAEDDNKRDGDSCAEPSSPPPPRDPPEPCSPGRPDEGGGGVVEFSDPPDVQPSKRRRSGSIADDASGPTQVLPDNVKNEPEEYINDDEDMLAQQQQQQQQQHLSSDDIKMDGFSSSAEDAGAEYLGGGETSRSNATMQQLQDSFSPFIPGMSVQSSAASSFLSHPAAVSSADHGRGHPPFSLEGVQGLPPGISALPGPSLPQSGGGGQDSSAQGGGDGALALLKSEVTTPPPSLPPSAVPRTIALSSSCSSSPFVCRWCPKSCSSRYNLRKHERDMHLNRGRKYECNLCHREYSSLNSLQVHRSNSHPTGVVRKRLHHQNSPRSPIKYETGFYAQQPQQQMQQQSMQQQQQMFHTIPSIKSHDNAASLIGLPSVSHSDEVARLLPDGSSVPSSMIMPTASESLVQNSASLIMSSLSSPLKMSPPKNIYTPSQYSVMTASSTKAQAMSPRSNIGKNECPANAYSRLPNSSHGGGRAASSDFSIMNNPPAATASHSLPPFMPSLCASGALPLGRPAGRTPSSSMCSPLPYIPQSPTRASRLTDTTLFDQHLAEAELQRQLQQQHQLAQETSLSDTFPSSLA</sequence>
<dbReference type="Gene3D" id="3.30.710.10">
    <property type="entry name" value="Potassium Channel Kv1.1, Chain A"/>
    <property type="match status" value="1"/>
</dbReference>
<dbReference type="PANTHER" id="PTHR23110:SF111">
    <property type="entry name" value="LONGITUDINALS LACKING PROTEIN, ISOFORMS F_I_K_T"/>
    <property type="match status" value="1"/>
</dbReference>
<evidence type="ECO:0000256" key="4">
    <source>
        <dbReference type="ARBA" id="ARBA00023242"/>
    </source>
</evidence>
<keyword evidence="3" id="KW-0524">Neurogenesis</keyword>
<proteinExistence type="predicted"/>
<dbReference type="GO" id="GO:0007464">
    <property type="term" value="P:R3/R4 cell fate commitment"/>
    <property type="evidence" value="ECO:0007669"/>
    <property type="project" value="UniProtKB-ARBA"/>
</dbReference>
<name>A0A8B7N5A2_HYAAZ</name>
<dbReference type="GeneID" id="108666185"/>
<keyword evidence="4" id="KW-0539">Nucleus</keyword>
<evidence type="ECO:0000313" key="12">
    <source>
        <dbReference type="RefSeq" id="XP_047735708.1"/>
    </source>
</evidence>
<keyword evidence="6" id="KW-0479">Metal-binding</keyword>
<dbReference type="GO" id="GO:0045467">
    <property type="term" value="P:R7 cell development"/>
    <property type="evidence" value="ECO:0007669"/>
    <property type="project" value="UniProtKB-ARBA"/>
</dbReference>
<dbReference type="InterPro" id="IPR051095">
    <property type="entry name" value="Dros_DevTransReg"/>
</dbReference>
<feature type="compositionally biased region" description="Gly residues" evidence="7">
    <location>
        <begin position="317"/>
        <end position="332"/>
    </location>
</feature>
<evidence type="ECO:0000313" key="11">
    <source>
        <dbReference type="RefSeq" id="XP_018008498.1"/>
    </source>
</evidence>
<gene>
    <name evidence="11 12" type="primary">LOC108666185</name>
</gene>
<dbReference type="SUPFAM" id="SSF57667">
    <property type="entry name" value="beta-beta-alpha zinc fingers"/>
    <property type="match status" value="1"/>
</dbReference>
<dbReference type="GO" id="GO:0005634">
    <property type="term" value="C:nucleus"/>
    <property type="evidence" value="ECO:0007669"/>
    <property type="project" value="UniProtKB-ARBA"/>
</dbReference>
<keyword evidence="1" id="KW-0217">Developmental protein</keyword>
<feature type="domain" description="BTB" evidence="8">
    <location>
        <begin position="32"/>
        <end position="97"/>
    </location>
</feature>
<feature type="compositionally biased region" description="Low complexity" evidence="7">
    <location>
        <begin position="307"/>
        <end position="316"/>
    </location>
</feature>
<dbReference type="InterPro" id="IPR000210">
    <property type="entry name" value="BTB/POZ_dom"/>
</dbReference>
<dbReference type="SMART" id="SM00225">
    <property type="entry name" value="BTB"/>
    <property type="match status" value="1"/>
</dbReference>
<dbReference type="InterPro" id="IPR011333">
    <property type="entry name" value="SKP1/BTB/POZ_sf"/>
</dbReference>
<feature type="domain" description="C2H2-type" evidence="9">
    <location>
        <begin position="398"/>
        <end position="421"/>
    </location>
</feature>
<dbReference type="OrthoDB" id="6342549at2759"/>
<dbReference type="RefSeq" id="XP_047735708.1">
    <property type="nucleotide sequence ID" value="XM_047879752.1"/>
</dbReference>
<dbReference type="RefSeq" id="XP_018008498.1">
    <property type="nucleotide sequence ID" value="XM_018153009.2"/>
</dbReference>
<accession>A0A8B7N5A2</accession>
<dbReference type="SUPFAM" id="SSF54695">
    <property type="entry name" value="POZ domain"/>
    <property type="match status" value="1"/>
</dbReference>
<dbReference type="GO" id="GO:0016199">
    <property type="term" value="P:axon midline choice point recognition"/>
    <property type="evidence" value="ECO:0007669"/>
    <property type="project" value="UniProtKB-ARBA"/>
</dbReference>
<dbReference type="GO" id="GO:0006357">
    <property type="term" value="P:regulation of transcription by RNA polymerase II"/>
    <property type="evidence" value="ECO:0007669"/>
    <property type="project" value="TreeGrafter"/>
</dbReference>
<feature type="compositionally biased region" description="Basic and acidic residues" evidence="7">
    <location>
        <begin position="116"/>
        <end position="125"/>
    </location>
</feature>
<dbReference type="PROSITE" id="PS50097">
    <property type="entry name" value="BTB"/>
    <property type="match status" value="1"/>
</dbReference>
<protein>
    <submittedName>
        <fullName evidence="11 12">Broad-complex core protein isoform X1</fullName>
    </submittedName>
</protein>
<dbReference type="Gene3D" id="3.30.160.60">
    <property type="entry name" value="Classic Zinc Finger"/>
    <property type="match status" value="1"/>
</dbReference>